<keyword evidence="2" id="KW-0472">Membrane</keyword>
<sequence>MSYRAAQSEQTQTVSKREWENLVVRQKAADKQTGRLTRQQESNAQMRNTISVLEEDLRDRMARGWGGKAYGVANRWLVRREVAVMAGAFVVLSVAGGGFQNRIEFRRDRQGLVDDFHLCARFGFACPNFEAGAARVDAERCRPILAVAKAQTIWAVLRSDRWQLTRTKFLEIYGADSTWSASFAGRIQSSATKQTIPSNRSRESIAEHSNTLNTSERPAPLDTTGSEKAVDDGMMETGDGTAPPDLNAMEDGDM</sequence>
<keyword evidence="4" id="KW-1185">Reference proteome</keyword>
<feature type="compositionally biased region" description="Polar residues" evidence="1">
    <location>
        <begin position="190"/>
        <end position="199"/>
    </location>
</feature>
<gene>
    <name evidence="3" type="ORF">JOL62DRAFT_607493</name>
</gene>
<name>A0ABR1MSY3_9PEZI</name>
<comment type="caution">
    <text evidence="3">The sequence shown here is derived from an EMBL/GenBank/DDBJ whole genome shotgun (WGS) entry which is preliminary data.</text>
</comment>
<reference evidence="3 4" key="1">
    <citation type="submission" date="2024-04" db="EMBL/GenBank/DDBJ databases">
        <title>Phyllosticta paracitricarpa is synonymous to the EU quarantine fungus P. citricarpa based on phylogenomic analyses.</title>
        <authorList>
            <consortium name="Lawrence Berkeley National Laboratory"/>
            <person name="Van ingen-buijs V.A."/>
            <person name="Van westerhoven A.C."/>
            <person name="Haridas S."/>
            <person name="Skiadas P."/>
            <person name="Martin F."/>
            <person name="Groenewald J.Z."/>
            <person name="Crous P.W."/>
            <person name="Seidl M.F."/>
        </authorList>
    </citation>
    <scope>NUCLEOTIDE SEQUENCE [LARGE SCALE GENOMIC DNA]</scope>
    <source>
        <strain evidence="3 4">CBS 141358</strain>
    </source>
</reference>
<evidence type="ECO:0000313" key="4">
    <source>
        <dbReference type="Proteomes" id="UP001367316"/>
    </source>
</evidence>
<evidence type="ECO:0000313" key="3">
    <source>
        <dbReference type="EMBL" id="KAK7606038.1"/>
    </source>
</evidence>
<feature type="compositionally biased region" description="Polar residues" evidence="1">
    <location>
        <begin position="207"/>
        <end position="216"/>
    </location>
</feature>
<evidence type="ECO:0000256" key="1">
    <source>
        <dbReference type="SAM" id="MobiDB-lite"/>
    </source>
</evidence>
<feature type="region of interest" description="Disordered" evidence="1">
    <location>
        <begin position="190"/>
        <end position="254"/>
    </location>
</feature>
<evidence type="ECO:0000256" key="2">
    <source>
        <dbReference type="SAM" id="Phobius"/>
    </source>
</evidence>
<dbReference type="EMBL" id="JBBPBF010000057">
    <property type="protein sequence ID" value="KAK7606038.1"/>
    <property type="molecule type" value="Genomic_DNA"/>
</dbReference>
<organism evidence="3 4">
    <name type="scientific">Phyllosticta paracitricarpa</name>
    <dbReference type="NCBI Taxonomy" id="2016321"/>
    <lineage>
        <taxon>Eukaryota</taxon>
        <taxon>Fungi</taxon>
        <taxon>Dikarya</taxon>
        <taxon>Ascomycota</taxon>
        <taxon>Pezizomycotina</taxon>
        <taxon>Dothideomycetes</taxon>
        <taxon>Dothideomycetes incertae sedis</taxon>
        <taxon>Botryosphaeriales</taxon>
        <taxon>Phyllostictaceae</taxon>
        <taxon>Phyllosticta</taxon>
    </lineage>
</organism>
<accession>A0ABR1MSY3</accession>
<dbReference type="Proteomes" id="UP001367316">
    <property type="component" value="Unassembled WGS sequence"/>
</dbReference>
<proteinExistence type="predicted"/>
<feature type="transmembrane region" description="Helical" evidence="2">
    <location>
        <begin position="82"/>
        <end position="99"/>
    </location>
</feature>
<keyword evidence="2" id="KW-1133">Transmembrane helix</keyword>
<protein>
    <submittedName>
        <fullName evidence="3">Uncharacterized protein</fullName>
    </submittedName>
</protein>
<keyword evidence="2" id="KW-0812">Transmembrane</keyword>